<evidence type="ECO:0000313" key="1">
    <source>
        <dbReference type="EMBL" id="GHE59548.1"/>
    </source>
</evidence>
<accession>A0ABQ3I6Z7</accession>
<dbReference type="EMBL" id="BNAG01000002">
    <property type="protein sequence ID" value="GHE59548.1"/>
    <property type="molecule type" value="Genomic_DNA"/>
</dbReference>
<proteinExistence type="predicted"/>
<gene>
    <name evidence="1" type="ORF">GCM10011340_12820</name>
</gene>
<dbReference type="Proteomes" id="UP000658258">
    <property type="component" value="Unassembled WGS sequence"/>
</dbReference>
<protein>
    <submittedName>
        <fullName evidence="1">Uncharacterized protein</fullName>
    </submittedName>
</protein>
<keyword evidence="2" id="KW-1185">Reference proteome</keyword>
<evidence type="ECO:0000313" key="2">
    <source>
        <dbReference type="Proteomes" id="UP000658258"/>
    </source>
</evidence>
<organism evidence="1 2">
    <name type="scientific">Roseivirga thermotolerans</name>
    <dbReference type="NCBI Taxonomy" id="1758176"/>
    <lineage>
        <taxon>Bacteria</taxon>
        <taxon>Pseudomonadati</taxon>
        <taxon>Bacteroidota</taxon>
        <taxon>Cytophagia</taxon>
        <taxon>Cytophagales</taxon>
        <taxon>Roseivirgaceae</taxon>
        <taxon>Roseivirga</taxon>
    </lineage>
</organism>
<name>A0ABQ3I6Z7_9BACT</name>
<comment type="caution">
    <text evidence="1">The sequence shown here is derived from an EMBL/GenBank/DDBJ whole genome shotgun (WGS) entry which is preliminary data.</text>
</comment>
<reference evidence="2" key="1">
    <citation type="journal article" date="2019" name="Int. J. Syst. Evol. Microbiol.">
        <title>The Global Catalogue of Microorganisms (GCM) 10K type strain sequencing project: providing services to taxonomists for standard genome sequencing and annotation.</title>
        <authorList>
            <consortium name="The Broad Institute Genomics Platform"/>
            <consortium name="The Broad Institute Genome Sequencing Center for Infectious Disease"/>
            <person name="Wu L."/>
            <person name="Ma J."/>
        </authorList>
    </citation>
    <scope>NUCLEOTIDE SEQUENCE [LARGE SCALE GENOMIC DNA]</scope>
    <source>
        <strain evidence="2">CGMCC 1.15111</strain>
    </source>
</reference>
<sequence length="59" mass="6571">MVIANTQMADINQYTLLQITNFRPADLVVRLNPNVAIGCNKAKPIKPIRPKNISPSDPR</sequence>